<dbReference type="InterPro" id="IPR000089">
    <property type="entry name" value="Biotin_lipoyl"/>
</dbReference>
<keyword evidence="6 8" id="KW-0275">Fatty acid biosynthesis</keyword>
<dbReference type="GO" id="GO:0003989">
    <property type="term" value="F:acetyl-CoA carboxylase activity"/>
    <property type="evidence" value="ECO:0007669"/>
    <property type="project" value="UniProtKB-EC"/>
</dbReference>
<keyword evidence="11" id="KW-1185">Reference proteome</keyword>
<dbReference type="InterPro" id="IPR001249">
    <property type="entry name" value="AcCoA_biotinCC"/>
</dbReference>
<reference evidence="10 11" key="1">
    <citation type="submission" date="2024-03" db="EMBL/GenBank/DDBJ databases">
        <title>Human intestinal bacterial collection.</title>
        <authorList>
            <person name="Pauvert C."/>
            <person name="Hitch T.C.A."/>
            <person name="Clavel T."/>
        </authorList>
    </citation>
    <scope>NUCLEOTIDE SEQUENCE [LARGE SCALE GENOMIC DNA]</scope>
    <source>
        <strain evidence="10 11">CLA-AA-H95</strain>
    </source>
</reference>
<evidence type="ECO:0000256" key="7">
    <source>
        <dbReference type="ARBA" id="ARBA00023267"/>
    </source>
</evidence>
<evidence type="ECO:0000256" key="2">
    <source>
        <dbReference type="ARBA" id="ARBA00017562"/>
    </source>
</evidence>
<evidence type="ECO:0000313" key="11">
    <source>
        <dbReference type="Proteomes" id="UP001446032"/>
    </source>
</evidence>
<dbReference type="Gene3D" id="2.40.50.100">
    <property type="match status" value="1"/>
</dbReference>
<comment type="function">
    <text evidence="8">This protein is a component of the acetyl coenzyme A carboxylase complex; first, biotin carboxylase catalyzes the carboxylation of the carrier protein and then the transcarboxylase transfers the carboxyl group to form malonyl-CoA.</text>
</comment>
<dbReference type="NCBIfam" id="TIGR00531">
    <property type="entry name" value="BCCP"/>
    <property type="match status" value="1"/>
</dbReference>
<comment type="pathway">
    <text evidence="1 8">Lipid metabolism; fatty acid biosynthesis.</text>
</comment>
<dbReference type="Pfam" id="PF00364">
    <property type="entry name" value="Biotin_lipoyl"/>
    <property type="match status" value="1"/>
</dbReference>
<evidence type="ECO:0000256" key="6">
    <source>
        <dbReference type="ARBA" id="ARBA00023160"/>
    </source>
</evidence>
<feature type="domain" description="Lipoyl-binding" evidence="9">
    <location>
        <begin position="75"/>
        <end position="151"/>
    </location>
</feature>
<dbReference type="PROSITE" id="PS00188">
    <property type="entry name" value="BIOTIN"/>
    <property type="match status" value="1"/>
</dbReference>
<accession>A0ABV1AJJ9</accession>
<evidence type="ECO:0000259" key="9">
    <source>
        <dbReference type="PROSITE" id="PS50968"/>
    </source>
</evidence>
<evidence type="ECO:0000256" key="3">
    <source>
        <dbReference type="ARBA" id="ARBA00022516"/>
    </source>
</evidence>
<keyword evidence="5 8" id="KW-0443">Lipid metabolism</keyword>
<dbReference type="InterPro" id="IPR001882">
    <property type="entry name" value="Biotin_BS"/>
</dbReference>
<protein>
    <recommendedName>
        <fullName evidence="2 8">Biotin carboxyl carrier protein of acetyl-CoA carboxylase</fullName>
    </recommendedName>
</protein>
<evidence type="ECO:0000256" key="8">
    <source>
        <dbReference type="RuleBase" id="RU364072"/>
    </source>
</evidence>
<evidence type="ECO:0000313" key="10">
    <source>
        <dbReference type="EMBL" id="MEQ2357708.1"/>
    </source>
</evidence>
<dbReference type="InterPro" id="IPR050709">
    <property type="entry name" value="Biotin_Carboxyl_Carrier/Decarb"/>
</dbReference>
<name>A0ABV1AJJ9_9FIRM</name>
<evidence type="ECO:0000256" key="1">
    <source>
        <dbReference type="ARBA" id="ARBA00005194"/>
    </source>
</evidence>
<proteinExistence type="predicted"/>
<sequence length="151" mass="16163">MEFENLLILIKTVSDSELTDFAYEENGTSIHLKKKKETVVVAGNQPDVPIAGLAAASPATVNAETVQAASSEPEGMIVKSPLVGTFYAAPSEDADPFVSVGDQVKKGQTLAIVEAMKLMNEIESDFDGKVAEIYVQNGQAVEYGQPLFRIV</sequence>
<comment type="caution">
    <text evidence="10">The sequence shown here is derived from an EMBL/GenBank/DDBJ whole genome shotgun (WGS) entry which is preliminary data.</text>
</comment>
<keyword evidence="7 8" id="KW-0092">Biotin</keyword>
<dbReference type="CDD" id="cd06850">
    <property type="entry name" value="biotinyl_domain"/>
    <property type="match status" value="1"/>
</dbReference>
<dbReference type="SUPFAM" id="SSF51230">
    <property type="entry name" value="Single hybrid motif"/>
    <property type="match status" value="1"/>
</dbReference>
<dbReference type="RefSeq" id="WP_303223292.1">
    <property type="nucleotide sequence ID" value="NZ_JBBMEI010000010.1"/>
</dbReference>
<dbReference type="EMBL" id="JBBMEI010000010">
    <property type="protein sequence ID" value="MEQ2357708.1"/>
    <property type="molecule type" value="Genomic_DNA"/>
</dbReference>
<keyword evidence="3 8" id="KW-0444">Lipid biosynthesis</keyword>
<evidence type="ECO:0000256" key="5">
    <source>
        <dbReference type="ARBA" id="ARBA00023098"/>
    </source>
</evidence>
<dbReference type="PROSITE" id="PS50968">
    <property type="entry name" value="BIOTINYL_LIPOYL"/>
    <property type="match status" value="1"/>
</dbReference>
<dbReference type="PANTHER" id="PTHR45266:SF3">
    <property type="entry name" value="OXALOACETATE DECARBOXYLASE ALPHA CHAIN"/>
    <property type="match status" value="1"/>
</dbReference>
<organism evidence="10 11">
    <name type="scientific">Blautia intestinihominis</name>
    <dbReference type="NCBI Taxonomy" id="3133152"/>
    <lineage>
        <taxon>Bacteria</taxon>
        <taxon>Bacillati</taxon>
        <taxon>Bacillota</taxon>
        <taxon>Clostridia</taxon>
        <taxon>Lachnospirales</taxon>
        <taxon>Lachnospiraceae</taxon>
        <taxon>Blautia</taxon>
    </lineage>
</organism>
<dbReference type="InterPro" id="IPR011053">
    <property type="entry name" value="Single_hybrid_motif"/>
</dbReference>
<keyword evidence="10" id="KW-0436">Ligase</keyword>
<gene>
    <name evidence="10" type="primary">accB</name>
    <name evidence="10" type="ORF">WMO75_05005</name>
</gene>
<keyword evidence="4 8" id="KW-0276">Fatty acid metabolism</keyword>
<dbReference type="PANTHER" id="PTHR45266">
    <property type="entry name" value="OXALOACETATE DECARBOXYLASE ALPHA CHAIN"/>
    <property type="match status" value="1"/>
</dbReference>
<dbReference type="PRINTS" id="PR01071">
    <property type="entry name" value="ACOABIOTINCC"/>
</dbReference>
<evidence type="ECO:0000256" key="4">
    <source>
        <dbReference type="ARBA" id="ARBA00022832"/>
    </source>
</evidence>
<dbReference type="Proteomes" id="UP001446032">
    <property type="component" value="Unassembled WGS sequence"/>
</dbReference>